<reference evidence="3 4" key="1">
    <citation type="submission" date="2018-04" db="EMBL/GenBank/DDBJ databases">
        <authorList>
            <person name="Huttner S."/>
            <person name="Dainat J."/>
        </authorList>
    </citation>
    <scope>NUCLEOTIDE SEQUENCE [LARGE SCALE GENOMIC DNA]</scope>
</reference>
<keyword evidence="2" id="KW-0812">Transmembrane</keyword>
<feature type="transmembrane region" description="Helical" evidence="2">
    <location>
        <begin position="196"/>
        <end position="218"/>
    </location>
</feature>
<gene>
    <name evidence="3" type="ORF">TT172_LOCUS6694</name>
</gene>
<evidence type="ECO:0000256" key="1">
    <source>
        <dbReference type="SAM" id="MobiDB-lite"/>
    </source>
</evidence>
<evidence type="ECO:0000313" key="3">
    <source>
        <dbReference type="EMBL" id="SPQ24275.1"/>
    </source>
</evidence>
<feature type="transmembrane region" description="Helical" evidence="2">
    <location>
        <begin position="69"/>
        <end position="91"/>
    </location>
</feature>
<name>A0A3S4AVW9_9PEZI</name>
<sequence length="438" mass="47594">MAPIWLASLASSSATHVLGRDADMTDSSTTAISSWMLSQWRNPGDILSVLLLLGPDVIQRAIAQLAGRAITPVAFSFGWVAYAVSALLSSFGDGRLMPESETSFVVIDTNSGHSRVTRNWVLGRLLRDFNDRLDEEMKDEQEHISSDSHDKERRAPPELGKGTGEANQKHFEALRVTVFEVDDNPPAPHGVPTLDWVWYSGIVVMVLQLAVAAVPWAVNGAWNIFMVTAAGNLLASVGGSLPQWRREKWACPKAGGDTAAITEGNGSRSAMVILGKKGLGLKLEVLARGTRMAPATRLTRVASTVLATLWVLFLITVADLLGIGLVGSIQNLVAAGVRRSPGALGIHIKQVEVIRARYVSETLKQVEKRYPLVGTALLSVFFPGSMRIPPERAEEISFWRAALDARYKENKHGIRLDCLPQLLQEEKPRLGGQGSLRG</sequence>
<evidence type="ECO:0000256" key="2">
    <source>
        <dbReference type="SAM" id="Phobius"/>
    </source>
</evidence>
<keyword evidence="2" id="KW-1133">Transmembrane helix</keyword>
<evidence type="ECO:0000313" key="4">
    <source>
        <dbReference type="Proteomes" id="UP000289323"/>
    </source>
</evidence>
<feature type="region of interest" description="Disordered" evidence="1">
    <location>
        <begin position="137"/>
        <end position="166"/>
    </location>
</feature>
<dbReference type="AlphaFoldDB" id="A0A3S4AVW9"/>
<keyword evidence="2" id="KW-0472">Membrane</keyword>
<feature type="compositionally biased region" description="Basic and acidic residues" evidence="1">
    <location>
        <begin position="140"/>
        <end position="156"/>
    </location>
</feature>
<proteinExistence type="predicted"/>
<organism evidence="3 4">
    <name type="scientific">Thermothielavioides terrestris</name>
    <dbReference type="NCBI Taxonomy" id="2587410"/>
    <lineage>
        <taxon>Eukaryota</taxon>
        <taxon>Fungi</taxon>
        <taxon>Dikarya</taxon>
        <taxon>Ascomycota</taxon>
        <taxon>Pezizomycotina</taxon>
        <taxon>Sordariomycetes</taxon>
        <taxon>Sordariomycetidae</taxon>
        <taxon>Sordariales</taxon>
        <taxon>Chaetomiaceae</taxon>
        <taxon>Thermothielavioides</taxon>
    </lineage>
</organism>
<protein>
    <submittedName>
        <fullName evidence="3">415f840d-ee7a-49f9-8e9a-af51f91ed8fc</fullName>
    </submittedName>
</protein>
<accession>A0A3S4AVW9</accession>
<dbReference type="EMBL" id="OUUZ01000013">
    <property type="protein sequence ID" value="SPQ24275.1"/>
    <property type="molecule type" value="Genomic_DNA"/>
</dbReference>
<dbReference type="Proteomes" id="UP000289323">
    <property type="component" value="Unassembled WGS sequence"/>
</dbReference>
<feature type="transmembrane region" description="Helical" evidence="2">
    <location>
        <begin position="301"/>
        <end position="326"/>
    </location>
</feature>